<name>A0A5D4XQQ8_9GAMM</name>
<dbReference type="OrthoDB" id="15077at2"/>
<keyword evidence="2" id="KW-1185">Reference proteome</keyword>
<organism evidence="1 2">
    <name type="scientific">Luteimonas viscosa</name>
    <dbReference type="NCBI Taxonomy" id="1132694"/>
    <lineage>
        <taxon>Bacteria</taxon>
        <taxon>Pseudomonadati</taxon>
        <taxon>Pseudomonadota</taxon>
        <taxon>Gammaproteobacteria</taxon>
        <taxon>Lysobacterales</taxon>
        <taxon>Lysobacteraceae</taxon>
        <taxon>Luteimonas</taxon>
    </lineage>
</organism>
<dbReference type="AlphaFoldDB" id="A0A5D4XQQ8"/>
<sequence>MSEQGWHDFRSAEGVDDWVLLHGGATAVVRVDSLDHALRVAAAQWPLSDRAGNRVCVCGWPDGHGA</sequence>
<reference evidence="1 2" key="1">
    <citation type="submission" date="2019-08" db="EMBL/GenBank/DDBJ databases">
        <title>Luteimonas viscosus sp. nov., isolated from soil of a sunflower field.</title>
        <authorList>
            <person name="Jianli Z."/>
            <person name="Ying Z."/>
        </authorList>
    </citation>
    <scope>NUCLEOTIDE SEQUENCE [LARGE SCALE GENOMIC DNA]</scope>
    <source>
        <strain evidence="1 2">XBU10</strain>
    </source>
</reference>
<gene>
    <name evidence="1" type="ORF">FZO89_12525</name>
</gene>
<proteinExistence type="predicted"/>
<evidence type="ECO:0000313" key="2">
    <source>
        <dbReference type="Proteomes" id="UP000324973"/>
    </source>
</evidence>
<dbReference type="Proteomes" id="UP000324973">
    <property type="component" value="Unassembled WGS sequence"/>
</dbReference>
<dbReference type="EMBL" id="VTFT01000001">
    <property type="protein sequence ID" value="TYT27017.1"/>
    <property type="molecule type" value="Genomic_DNA"/>
</dbReference>
<dbReference type="RefSeq" id="WP_149103570.1">
    <property type="nucleotide sequence ID" value="NZ_VTFT01000001.1"/>
</dbReference>
<comment type="caution">
    <text evidence="1">The sequence shown here is derived from an EMBL/GenBank/DDBJ whole genome shotgun (WGS) entry which is preliminary data.</text>
</comment>
<evidence type="ECO:0000313" key="1">
    <source>
        <dbReference type="EMBL" id="TYT27017.1"/>
    </source>
</evidence>
<protein>
    <submittedName>
        <fullName evidence="1">Uncharacterized protein</fullName>
    </submittedName>
</protein>
<accession>A0A5D4XQQ8</accession>